<dbReference type="AlphaFoldDB" id="A9GKU1"/>
<evidence type="ECO:0000313" key="4">
    <source>
        <dbReference type="Proteomes" id="UP000002139"/>
    </source>
</evidence>
<gene>
    <name evidence="3" type="ordered locus">sce6470</name>
</gene>
<dbReference type="Proteomes" id="UP000002139">
    <property type="component" value="Chromosome"/>
</dbReference>
<dbReference type="EMBL" id="AM746676">
    <property type="protein sequence ID" value="CAN96639.1"/>
    <property type="molecule type" value="Genomic_DNA"/>
</dbReference>
<evidence type="ECO:0000256" key="1">
    <source>
        <dbReference type="SAM" id="MobiDB-lite"/>
    </source>
</evidence>
<protein>
    <submittedName>
        <fullName evidence="3">Membrane protein</fullName>
    </submittedName>
</protein>
<name>A9GKU1_SORC5</name>
<keyword evidence="2" id="KW-1133">Transmembrane helix</keyword>
<feature type="transmembrane region" description="Helical" evidence="2">
    <location>
        <begin position="156"/>
        <end position="176"/>
    </location>
</feature>
<feature type="region of interest" description="Disordered" evidence="1">
    <location>
        <begin position="123"/>
        <end position="144"/>
    </location>
</feature>
<keyword evidence="4" id="KW-1185">Reference proteome</keyword>
<dbReference type="STRING" id="448385.sce6470"/>
<keyword evidence="2" id="KW-0812">Transmembrane</keyword>
<dbReference type="KEGG" id="scl:sce6470"/>
<organism evidence="3 4">
    <name type="scientific">Sorangium cellulosum (strain So ce56)</name>
    <name type="common">Polyangium cellulosum (strain So ce56)</name>
    <dbReference type="NCBI Taxonomy" id="448385"/>
    <lineage>
        <taxon>Bacteria</taxon>
        <taxon>Pseudomonadati</taxon>
        <taxon>Myxococcota</taxon>
        <taxon>Polyangia</taxon>
        <taxon>Polyangiales</taxon>
        <taxon>Polyangiaceae</taxon>
        <taxon>Sorangium</taxon>
    </lineage>
</organism>
<sequence length="178" mass="18272">MRHTRSMGRAELAQLIDRDGLDASEGSRGRLAIAVPAAWARDGADIEIAVPARVTCARCDGGGCDSCARSGAHRAPAEVAARTLRLRLPPDLSGGVTLRLVRPFGEHAPLDQLLVELREDSAASPGVHRVTPPPSDALARSPGASGGGFRRLGAELGAPAVIATLAAIAAVLGLLLGR</sequence>
<accession>A9GKU1</accession>
<dbReference type="HOGENOM" id="CLU_1554281_0_0_7"/>
<proteinExistence type="predicted"/>
<evidence type="ECO:0000256" key="2">
    <source>
        <dbReference type="SAM" id="Phobius"/>
    </source>
</evidence>
<reference evidence="3 4" key="1">
    <citation type="journal article" date="2007" name="Nat. Biotechnol.">
        <title>Complete genome sequence of the myxobacterium Sorangium cellulosum.</title>
        <authorList>
            <person name="Schneiker S."/>
            <person name="Perlova O."/>
            <person name="Kaiser O."/>
            <person name="Gerth K."/>
            <person name="Alici A."/>
            <person name="Altmeyer M.O."/>
            <person name="Bartels D."/>
            <person name="Bekel T."/>
            <person name="Beyer S."/>
            <person name="Bode E."/>
            <person name="Bode H.B."/>
            <person name="Bolten C.J."/>
            <person name="Choudhuri J.V."/>
            <person name="Doss S."/>
            <person name="Elnakady Y.A."/>
            <person name="Frank B."/>
            <person name="Gaigalat L."/>
            <person name="Goesmann A."/>
            <person name="Groeger C."/>
            <person name="Gross F."/>
            <person name="Jelsbak L."/>
            <person name="Jelsbak L."/>
            <person name="Kalinowski J."/>
            <person name="Kegler C."/>
            <person name="Knauber T."/>
            <person name="Konietzny S."/>
            <person name="Kopp M."/>
            <person name="Krause L."/>
            <person name="Krug D."/>
            <person name="Linke B."/>
            <person name="Mahmud T."/>
            <person name="Martinez-Arias R."/>
            <person name="McHardy A.C."/>
            <person name="Merai M."/>
            <person name="Meyer F."/>
            <person name="Mormann S."/>
            <person name="Munoz-Dorado J."/>
            <person name="Perez J."/>
            <person name="Pradella S."/>
            <person name="Rachid S."/>
            <person name="Raddatz G."/>
            <person name="Rosenau F."/>
            <person name="Rueckert C."/>
            <person name="Sasse F."/>
            <person name="Scharfe M."/>
            <person name="Schuster S.C."/>
            <person name="Suen G."/>
            <person name="Treuner-Lange A."/>
            <person name="Velicer G.J."/>
            <person name="Vorholter F.-J."/>
            <person name="Weissman K.J."/>
            <person name="Welch R.D."/>
            <person name="Wenzel S.C."/>
            <person name="Whitworth D.E."/>
            <person name="Wilhelm S."/>
            <person name="Wittmann C."/>
            <person name="Bloecker H."/>
            <person name="Puehler A."/>
            <person name="Mueller R."/>
        </authorList>
    </citation>
    <scope>NUCLEOTIDE SEQUENCE [LARGE SCALE GENOMIC DNA]</scope>
    <source>
        <strain evidence="4">So ce56</strain>
    </source>
</reference>
<keyword evidence="2" id="KW-0472">Membrane</keyword>
<evidence type="ECO:0000313" key="3">
    <source>
        <dbReference type="EMBL" id="CAN96639.1"/>
    </source>
</evidence>